<organism evidence="7">
    <name type="scientific">Oppiella nova</name>
    <dbReference type="NCBI Taxonomy" id="334625"/>
    <lineage>
        <taxon>Eukaryota</taxon>
        <taxon>Metazoa</taxon>
        <taxon>Ecdysozoa</taxon>
        <taxon>Arthropoda</taxon>
        <taxon>Chelicerata</taxon>
        <taxon>Arachnida</taxon>
        <taxon>Acari</taxon>
        <taxon>Acariformes</taxon>
        <taxon>Sarcoptiformes</taxon>
        <taxon>Oribatida</taxon>
        <taxon>Brachypylina</taxon>
        <taxon>Oppioidea</taxon>
        <taxon>Oppiidae</taxon>
        <taxon>Oppiella</taxon>
    </lineage>
</organism>
<keyword evidence="8" id="KW-1185">Reference proteome</keyword>
<dbReference type="Proteomes" id="UP000728032">
    <property type="component" value="Unassembled WGS sequence"/>
</dbReference>
<evidence type="ECO:0000313" key="7">
    <source>
        <dbReference type="EMBL" id="CAD7656642.1"/>
    </source>
</evidence>
<evidence type="ECO:0000256" key="1">
    <source>
        <dbReference type="ARBA" id="ARBA00004141"/>
    </source>
</evidence>
<accession>A0A7R9MAK9</accession>
<comment type="similarity">
    <text evidence="2">Belongs to the SURF4 family.</text>
</comment>
<evidence type="ECO:0000256" key="2">
    <source>
        <dbReference type="ARBA" id="ARBA00006945"/>
    </source>
</evidence>
<evidence type="ECO:0000256" key="6">
    <source>
        <dbReference type="SAM" id="Phobius"/>
    </source>
</evidence>
<comment type="subcellular location">
    <subcellularLocation>
        <location evidence="1">Membrane</location>
        <topology evidence="1">Multi-pass membrane protein</topology>
    </subcellularLocation>
</comment>
<keyword evidence="3 6" id="KW-0812">Transmembrane</keyword>
<dbReference type="GO" id="GO:0016020">
    <property type="term" value="C:membrane"/>
    <property type="evidence" value="ECO:0007669"/>
    <property type="project" value="UniProtKB-SubCell"/>
</dbReference>
<dbReference type="AlphaFoldDB" id="A0A7R9MAK9"/>
<feature type="transmembrane region" description="Helical" evidence="6">
    <location>
        <begin position="123"/>
        <end position="142"/>
    </location>
</feature>
<feature type="transmembrane region" description="Helical" evidence="6">
    <location>
        <begin position="148"/>
        <end position="170"/>
    </location>
</feature>
<proteinExistence type="inferred from homology"/>
<sequence>MSNRRQWISKAEDVTDETVAYGDVWEPYRWPLTTSLCGALLLLLAECQTEAPTLLAGVPSDGHNRPKVYMLCTGRILTLLIFVTSLSQDLRDEENVLLIIRRIIVVVLVVAVTIGYKTKLSALLLVVWLTVINSYYNCFWAIDSNKSLFYIRIKSFFYTLSVIGGTTLMYM</sequence>
<dbReference type="EMBL" id="OC926316">
    <property type="protein sequence ID" value="CAD7656642.1"/>
    <property type="molecule type" value="Genomic_DNA"/>
</dbReference>
<gene>
    <name evidence="7" type="ORF">ONB1V03_LOCUS13278</name>
</gene>
<keyword evidence="5 6" id="KW-0472">Membrane</keyword>
<evidence type="ECO:0000313" key="8">
    <source>
        <dbReference type="Proteomes" id="UP000728032"/>
    </source>
</evidence>
<dbReference type="InterPro" id="IPR002995">
    <property type="entry name" value="Surf4"/>
</dbReference>
<evidence type="ECO:0000256" key="5">
    <source>
        <dbReference type="ARBA" id="ARBA00023136"/>
    </source>
</evidence>
<dbReference type="OrthoDB" id="7859621at2759"/>
<protein>
    <submittedName>
        <fullName evidence="7">Uncharacterized protein</fullName>
    </submittedName>
</protein>
<reference evidence="7" key="1">
    <citation type="submission" date="2020-11" db="EMBL/GenBank/DDBJ databases">
        <authorList>
            <person name="Tran Van P."/>
        </authorList>
    </citation>
    <scope>NUCLEOTIDE SEQUENCE</scope>
</reference>
<dbReference type="EMBL" id="CAJPVJ010011491">
    <property type="protein sequence ID" value="CAG2173829.1"/>
    <property type="molecule type" value="Genomic_DNA"/>
</dbReference>
<name>A0A7R9MAK9_9ACAR</name>
<evidence type="ECO:0000256" key="4">
    <source>
        <dbReference type="ARBA" id="ARBA00022989"/>
    </source>
</evidence>
<feature type="transmembrane region" description="Helical" evidence="6">
    <location>
        <begin position="99"/>
        <end position="116"/>
    </location>
</feature>
<evidence type="ECO:0000256" key="3">
    <source>
        <dbReference type="ARBA" id="ARBA00022692"/>
    </source>
</evidence>
<dbReference type="Pfam" id="PF02077">
    <property type="entry name" value="SURF4"/>
    <property type="match status" value="1"/>
</dbReference>
<keyword evidence="4 6" id="KW-1133">Transmembrane helix</keyword>